<feature type="domain" description="Reverse transcriptase/retrotransposon-derived protein RNase H-like" evidence="2">
    <location>
        <begin position="83"/>
        <end position="169"/>
    </location>
</feature>
<dbReference type="Gene3D" id="3.30.70.270">
    <property type="match status" value="1"/>
</dbReference>
<dbReference type="Pfam" id="PF17919">
    <property type="entry name" value="RT_RNaseH_2"/>
    <property type="match status" value="1"/>
</dbReference>
<dbReference type="GO" id="GO:0003824">
    <property type="term" value="F:catalytic activity"/>
    <property type="evidence" value="ECO:0007669"/>
    <property type="project" value="UniProtKB-KW"/>
</dbReference>
<proteinExistence type="predicted"/>
<dbReference type="PANTHER" id="PTHR37984">
    <property type="entry name" value="PROTEIN CBG26694"/>
    <property type="match status" value="1"/>
</dbReference>
<dbReference type="SUPFAM" id="SSF56672">
    <property type="entry name" value="DNA/RNA polymerases"/>
    <property type="match status" value="1"/>
</dbReference>
<organism evidence="3">
    <name type="scientific">Amphimedon queenslandica</name>
    <name type="common">Sponge</name>
    <dbReference type="NCBI Taxonomy" id="400682"/>
    <lineage>
        <taxon>Eukaryota</taxon>
        <taxon>Metazoa</taxon>
        <taxon>Porifera</taxon>
        <taxon>Demospongiae</taxon>
        <taxon>Heteroscleromorpha</taxon>
        <taxon>Haplosclerida</taxon>
        <taxon>Niphatidae</taxon>
        <taxon>Amphimedon</taxon>
    </lineage>
</organism>
<keyword evidence="1" id="KW-0511">Multifunctional enzyme</keyword>
<evidence type="ECO:0000259" key="2">
    <source>
        <dbReference type="Pfam" id="PF17919"/>
    </source>
</evidence>
<dbReference type="InterPro" id="IPR050951">
    <property type="entry name" value="Retrovirus_Pol_polyprotein"/>
</dbReference>
<dbReference type="InterPro" id="IPR041577">
    <property type="entry name" value="RT_RNaseH_2"/>
</dbReference>
<dbReference type="eggNOG" id="KOG0017">
    <property type="taxonomic scope" value="Eukaryota"/>
</dbReference>
<sequence length="214" mass="24003">MRLKGYLGPIPPKGSSNDILITDTNDDDHLNNLHAILQTLEEPGRTLKQSKCKFDVPSVEYLEYIIDTDSLHPSKDKDTPWKWSQDQEKEYLRAKAKLHSSFVLTHYNKKPLVVACDASPNRLGAVLSHRMPDGIDLAVAYASHTLSAAEKCYSQLEKNALAIFFAVCHNIYGGQCVHSDHKPLELLQSESKQIPSSSIQHWAIALSVYNYATQ</sequence>
<protein>
    <recommendedName>
        <fullName evidence="2">Reverse transcriptase/retrotransposon-derived protein RNase H-like domain-containing protein</fullName>
    </recommendedName>
</protein>
<dbReference type="EnsemblMetazoa" id="Aqu2.1.31528_001">
    <property type="protein sequence ID" value="Aqu2.1.31528_001"/>
    <property type="gene ID" value="Aqu2.1.31528"/>
</dbReference>
<evidence type="ECO:0000313" key="3">
    <source>
        <dbReference type="EnsemblMetazoa" id="Aqu2.1.31528_001"/>
    </source>
</evidence>
<accession>A0A1X7UUR8</accession>
<name>A0A1X7UUR8_AMPQE</name>
<reference evidence="3" key="1">
    <citation type="submission" date="2017-05" db="UniProtKB">
        <authorList>
            <consortium name="EnsemblMetazoa"/>
        </authorList>
    </citation>
    <scope>IDENTIFICATION</scope>
</reference>
<dbReference type="PANTHER" id="PTHR37984:SF5">
    <property type="entry name" value="PROTEIN NYNRIN-LIKE"/>
    <property type="match status" value="1"/>
</dbReference>
<dbReference type="AlphaFoldDB" id="A0A1X7UUR8"/>
<dbReference type="InterPro" id="IPR043502">
    <property type="entry name" value="DNA/RNA_pol_sf"/>
</dbReference>
<dbReference type="InterPro" id="IPR043128">
    <property type="entry name" value="Rev_trsase/Diguanyl_cyclase"/>
</dbReference>
<dbReference type="InParanoid" id="A0A1X7UUR8"/>
<evidence type="ECO:0000256" key="1">
    <source>
        <dbReference type="ARBA" id="ARBA00023268"/>
    </source>
</evidence>